<reference evidence="2" key="1">
    <citation type="journal article" date="2023" name="Commun. Biol.">
        <title>Genome analysis of Parmales, the sister group of diatoms, reveals the evolutionary specialization of diatoms from phago-mixotrophs to photoautotrophs.</title>
        <authorList>
            <person name="Ban H."/>
            <person name="Sato S."/>
            <person name="Yoshikawa S."/>
            <person name="Yamada K."/>
            <person name="Nakamura Y."/>
            <person name="Ichinomiya M."/>
            <person name="Sato N."/>
            <person name="Blanc-Mathieu R."/>
            <person name="Endo H."/>
            <person name="Kuwata A."/>
            <person name="Ogata H."/>
        </authorList>
    </citation>
    <scope>NUCLEOTIDE SEQUENCE [LARGE SCALE GENOMIC DNA]</scope>
</reference>
<evidence type="ECO:0000313" key="1">
    <source>
        <dbReference type="EMBL" id="GMI46175.1"/>
    </source>
</evidence>
<dbReference type="Gene3D" id="3.40.50.620">
    <property type="entry name" value="HUPs"/>
    <property type="match status" value="1"/>
</dbReference>
<dbReference type="SUPFAM" id="SSF52374">
    <property type="entry name" value="Nucleotidylyl transferase"/>
    <property type="match status" value="1"/>
</dbReference>
<gene>
    <name evidence="1" type="ORF">TrCOL_g4020</name>
</gene>
<dbReference type="GO" id="GO:0005634">
    <property type="term" value="C:nucleus"/>
    <property type="evidence" value="ECO:0007669"/>
    <property type="project" value="TreeGrafter"/>
</dbReference>
<dbReference type="Proteomes" id="UP001165065">
    <property type="component" value="Unassembled WGS sequence"/>
</dbReference>
<keyword evidence="2" id="KW-1185">Reference proteome</keyword>
<dbReference type="GO" id="GO:0000309">
    <property type="term" value="F:nicotinamide-nucleotide adenylyltransferase activity"/>
    <property type="evidence" value="ECO:0007669"/>
    <property type="project" value="TreeGrafter"/>
</dbReference>
<dbReference type="OrthoDB" id="5591297at2759"/>
<dbReference type="AlphaFoldDB" id="A0A9W7GJ55"/>
<dbReference type="PANTHER" id="PTHR31285">
    <property type="entry name" value="NICOTINAMIDE MONONUCLEOTIDE ADENYLYLTRANSFERASE"/>
    <property type="match status" value="1"/>
</dbReference>
<dbReference type="EMBL" id="BRYA01000286">
    <property type="protein sequence ID" value="GMI46175.1"/>
    <property type="molecule type" value="Genomic_DNA"/>
</dbReference>
<name>A0A9W7GJ55_9STRA</name>
<comment type="caution">
    <text evidence="1">The sequence shown here is derived from an EMBL/GenBank/DDBJ whole genome shotgun (WGS) entry which is preliminary data.</text>
</comment>
<dbReference type="GO" id="GO:0016887">
    <property type="term" value="F:ATP hydrolysis activity"/>
    <property type="evidence" value="ECO:0007669"/>
    <property type="project" value="TreeGrafter"/>
</dbReference>
<evidence type="ECO:0000313" key="2">
    <source>
        <dbReference type="Proteomes" id="UP001165065"/>
    </source>
</evidence>
<dbReference type="GO" id="GO:0005737">
    <property type="term" value="C:cytoplasm"/>
    <property type="evidence" value="ECO:0007669"/>
    <property type="project" value="TreeGrafter"/>
</dbReference>
<dbReference type="PANTHER" id="PTHR31285:SF0">
    <property type="entry name" value="NICOTINAMIDE MONONUCLEOTIDE ADENYLYLTRANSFERASE"/>
    <property type="match status" value="1"/>
</dbReference>
<organism evidence="1 2">
    <name type="scientific">Triparma columacea</name>
    <dbReference type="NCBI Taxonomy" id="722753"/>
    <lineage>
        <taxon>Eukaryota</taxon>
        <taxon>Sar</taxon>
        <taxon>Stramenopiles</taxon>
        <taxon>Ochrophyta</taxon>
        <taxon>Bolidophyceae</taxon>
        <taxon>Parmales</taxon>
        <taxon>Triparmaceae</taxon>
        <taxon>Triparma</taxon>
    </lineage>
</organism>
<proteinExistence type="predicted"/>
<dbReference type="InterPro" id="IPR014729">
    <property type="entry name" value="Rossmann-like_a/b/a_fold"/>
</dbReference>
<accession>A0A9W7GJ55</accession>
<sequence>MSPSTPVGIATSVIYSKSSERPGRSHKVVCVGVSGSGKSLGFERLLKGEDRAEQSREVDDLVKEVTEVMRGIKDEVEDKSGAFEVGLIEGIGRVHKLVAGGKERIGMLWPYPAALGEGGLGKDVTVVPGSFNPMHVGHLEMAGAGGEGKGGTVFELSLTNVDKPPVAVEDLGYRVEEFGKLLDERGGERKGRIKLMCTAEPTFAGKVRALKELGAERITFVVGSDTFVRVVDKKYYGSEEEMKDVLEGWRRGGVSFVVCPRGEITENEYRDDMGLSRWLTKEEFWCDVSSTEIREGTKDRGGSAS</sequence>
<protein>
    <recommendedName>
        <fullName evidence="3">Cytidyltransferase-like domain-containing protein</fullName>
    </recommendedName>
</protein>
<evidence type="ECO:0008006" key="3">
    <source>
        <dbReference type="Google" id="ProtNLM"/>
    </source>
</evidence>